<dbReference type="EMBL" id="JAIGNO010000008">
    <property type="protein sequence ID" value="MBX7483421.1"/>
    <property type="molecule type" value="Genomic_DNA"/>
</dbReference>
<keyword evidence="2" id="KW-0732">Signal</keyword>
<sequence>MKRITFAAALPLALAIAACSDRPDSPGEADASETGLVVEPDGGIGDGAGPPEPVTADSIPVAFLGVWDTADGNCAPASTMRTDIGPETMQFYESHGDVTRVEVDSPQRIVVSLTMEGEGERWQMARMFTLSKDGRTLTPSAVDAEEQFDPIPLIKCE</sequence>
<proteinExistence type="predicted"/>
<feature type="region of interest" description="Disordered" evidence="1">
    <location>
        <begin position="21"/>
        <end position="55"/>
    </location>
</feature>
<evidence type="ECO:0000313" key="3">
    <source>
        <dbReference type="EMBL" id="MBX7483421.1"/>
    </source>
</evidence>
<accession>A0ABS7JAS8</accession>
<evidence type="ECO:0000313" key="4">
    <source>
        <dbReference type="Proteomes" id="UP000755104"/>
    </source>
</evidence>
<protein>
    <recommendedName>
        <fullName evidence="5">Lipoprotein</fullName>
    </recommendedName>
</protein>
<evidence type="ECO:0000256" key="2">
    <source>
        <dbReference type="SAM" id="SignalP"/>
    </source>
</evidence>
<organism evidence="3 4">
    <name type="scientific">Qipengyuania qiaonensis</name>
    <dbReference type="NCBI Taxonomy" id="2867240"/>
    <lineage>
        <taxon>Bacteria</taxon>
        <taxon>Pseudomonadati</taxon>
        <taxon>Pseudomonadota</taxon>
        <taxon>Alphaproteobacteria</taxon>
        <taxon>Sphingomonadales</taxon>
        <taxon>Erythrobacteraceae</taxon>
        <taxon>Qipengyuania</taxon>
    </lineage>
</organism>
<name>A0ABS7JAS8_9SPHN</name>
<evidence type="ECO:0008006" key="5">
    <source>
        <dbReference type="Google" id="ProtNLM"/>
    </source>
</evidence>
<feature type="chain" id="PRO_5045444550" description="Lipoprotein" evidence="2">
    <location>
        <begin position="18"/>
        <end position="157"/>
    </location>
</feature>
<feature type="signal peptide" evidence="2">
    <location>
        <begin position="1"/>
        <end position="17"/>
    </location>
</feature>
<dbReference type="Proteomes" id="UP000755104">
    <property type="component" value="Unassembled WGS sequence"/>
</dbReference>
<reference evidence="3 4" key="1">
    <citation type="submission" date="2021-08" db="EMBL/GenBank/DDBJ databases">
        <title>Comparative Genomics Analysis of the Genus Qipengyuania Reveals Extensive Genetic Diversity and Metabolic Versatility, Including the Description of Fifteen Novel Species.</title>
        <authorList>
            <person name="Liu Y."/>
        </authorList>
    </citation>
    <scope>NUCLEOTIDE SEQUENCE [LARGE SCALE GENOMIC DNA]</scope>
    <source>
        <strain evidence="3 4">6D47A</strain>
    </source>
</reference>
<dbReference type="RefSeq" id="WP_221559130.1">
    <property type="nucleotide sequence ID" value="NZ_JAIGNO010000008.1"/>
</dbReference>
<dbReference type="PROSITE" id="PS51257">
    <property type="entry name" value="PROKAR_LIPOPROTEIN"/>
    <property type="match status" value="1"/>
</dbReference>
<evidence type="ECO:0000256" key="1">
    <source>
        <dbReference type="SAM" id="MobiDB-lite"/>
    </source>
</evidence>
<keyword evidence="4" id="KW-1185">Reference proteome</keyword>
<comment type="caution">
    <text evidence="3">The sequence shown here is derived from an EMBL/GenBank/DDBJ whole genome shotgun (WGS) entry which is preliminary data.</text>
</comment>
<gene>
    <name evidence="3" type="ORF">K3174_12840</name>
</gene>